<protein>
    <submittedName>
        <fullName evidence="3">Capsule biosynthesis protein</fullName>
    </submittedName>
</protein>
<dbReference type="PATRIC" id="fig|1411148.3.peg.2276"/>
<dbReference type="Proteomes" id="UP000018837">
    <property type="component" value="Unassembled WGS sequence"/>
</dbReference>
<dbReference type="SUPFAM" id="SSF56300">
    <property type="entry name" value="Metallo-dependent phosphatases"/>
    <property type="match status" value="1"/>
</dbReference>
<dbReference type="InterPro" id="IPR019079">
    <property type="entry name" value="Capsule_synth_CapA"/>
</dbReference>
<evidence type="ECO:0000313" key="4">
    <source>
        <dbReference type="Proteomes" id="UP000018837"/>
    </source>
</evidence>
<dbReference type="PANTHER" id="PTHR33393:SF12">
    <property type="entry name" value="CAPSULE BIOSYNTHESIS PROTEIN CAPA"/>
    <property type="match status" value="1"/>
</dbReference>
<dbReference type="InterPro" id="IPR052169">
    <property type="entry name" value="CW_Biosynth-Accessory"/>
</dbReference>
<dbReference type="SMART" id="SM00854">
    <property type="entry name" value="PGA_cap"/>
    <property type="match status" value="1"/>
</dbReference>
<dbReference type="Gene3D" id="3.60.21.10">
    <property type="match status" value="1"/>
</dbReference>
<dbReference type="PANTHER" id="PTHR33393">
    <property type="entry name" value="POLYGLUTAMINE SYNTHESIS ACCESSORY PROTEIN RV0574C-RELATED"/>
    <property type="match status" value="1"/>
</dbReference>
<sequence>MVFAGDLMQHMPQVRAAQRPNGRFDYSESFRYVKPLFEQADYAILNFETTLTPTTDYHGYPTFRSPGAVADALRDIGIDAVMFANNHICDNGRTGIEYTTRRFDSLGIVHTGAFVDSSRIRREHPLLFQAGGLRFALFNYTYDTNGLPVPKGMIVNLIDTNAIRRDLSQVNREHIDCVIVFFHWGIEYARRPNDEQRRLSALCHRLGAEIVIGSHPHVIQPIEAKRDNEGVVRSVTVYSLGNLVSNQKERYRNGGLIVTLDIKKERNGALRIAPAYTPGWVCRPGGYRIIPPSAADSIALPADLRATCTQFFEDTRALLEGNKIFEERVR</sequence>
<dbReference type="Pfam" id="PF09587">
    <property type="entry name" value="PGA_cap"/>
    <property type="match status" value="1"/>
</dbReference>
<gene>
    <name evidence="3" type="ORF">N425_13540</name>
</gene>
<dbReference type="AlphaFoldDB" id="W2C0V2"/>
<reference evidence="3 4" key="1">
    <citation type="submission" date="2013-11" db="EMBL/GenBank/DDBJ databases">
        <title>Single cell genomics of uncultured Tannerella BU063 (oral taxon 286).</title>
        <authorList>
            <person name="Beall C.J."/>
            <person name="Campbell A.G."/>
            <person name="Griffen A.L."/>
            <person name="Podar M."/>
            <person name="Leys E.J."/>
        </authorList>
    </citation>
    <scope>NUCLEOTIDE SEQUENCE [LARGE SCALE GENOMIC DNA]</scope>
    <source>
        <strain evidence="3">Cell 2</strain>
    </source>
</reference>
<name>W2C0V2_9BACT</name>
<evidence type="ECO:0000256" key="1">
    <source>
        <dbReference type="ARBA" id="ARBA00005662"/>
    </source>
</evidence>
<comment type="similarity">
    <text evidence="1">Belongs to the CapA family.</text>
</comment>
<evidence type="ECO:0000259" key="2">
    <source>
        <dbReference type="SMART" id="SM00854"/>
    </source>
</evidence>
<dbReference type="InterPro" id="IPR029052">
    <property type="entry name" value="Metallo-depent_PP-like"/>
</dbReference>
<proteinExistence type="inferred from homology"/>
<evidence type="ECO:0000313" key="3">
    <source>
        <dbReference type="EMBL" id="ETK00834.1"/>
    </source>
</evidence>
<dbReference type="CDD" id="cd07381">
    <property type="entry name" value="MPP_CapA"/>
    <property type="match status" value="1"/>
</dbReference>
<organism evidence="3 4">
    <name type="scientific">Tannerella sp. oral taxon BU063 isolate Cell 2</name>
    <dbReference type="NCBI Taxonomy" id="1411148"/>
    <lineage>
        <taxon>Bacteria</taxon>
        <taxon>Pseudomonadati</taxon>
        <taxon>Bacteroidota</taxon>
        <taxon>Bacteroidia</taxon>
        <taxon>Bacteroidales</taxon>
        <taxon>Tannerellaceae</taxon>
        <taxon>Tannerella</taxon>
    </lineage>
</organism>
<feature type="domain" description="Capsule synthesis protein CapA" evidence="2">
    <location>
        <begin position="1"/>
        <end position="247"/>
    </location>
</feature>
<accession>W2C0V2</accession>
<comment type="caution">
    <text evidence="3">The sequence shown here is derived from an EMBL/GenBank/DDBJ whole genome shotgun (WGS) entry which is preliminary data.</text>
</comment>
<dbReference type="EMBL" id="AYUF01000495">
    <property type="protein sequence ID" value="ETK00834.1"/>
    <property type="molecule type" value="Genomic_DNA"/>
</dbReference>